<dbReference type="PROSITE" id="PS50983">
    <property type="entry name" value="FE_B12_PBP"/>
    <property type="match status" value="1"/>
</dbReference>
<dbReference type="InterPro" id="IPR002491">
    <property type="entry name" value="ABC_transptr_periplasmic_BD"/>
</dbReference>
<dbReference type="PANTHER" id="PTHR30535:SF4">
    <property type="entry name" value="HEMIN-BINDING PERIPLASMIC PROTEIN HMUT"/>
    <property type="match status" value="1"/>
</dbReference>
<dbReference type="Gene3D" id="3.40.50.1980">
    <property type="entry name" value="Nitrogenase molybdenum iron protein domain"/>
    <property type="match status" value="2"/>
</dbReference>
<dbReference type="OrthoDB" id="9797736at2"/>
<evidence type="ECO:0000313" key="3">
    <source>
        <dbReference type="Proteomes" id="UP000236286"/>
    </source>
</evidence>
<reference evidence="2 3" key="1">
    <citation type="submission" date="2017-10" db="EMBL/GenBank/DDBJ databases">
        <title>Genome announcement of Methylocella silvestris TVC from permafrost.</title>
        <authorList>
            <person name="Wang J."/>
            <person name="Geng K."/>
            <person name="Ul-Haque F."/>
            <person name="Crombie A.T."/>
            <person name="Street L.E."/>
            <person name="Wookey P.A."/>
            <person name="Murrell J.C."/>
            <person name="Pratscher J."/>
        </authorList>
    </citation>
    <scope>NUCLEOTIDE SEQUENCE [LARGE SCALE GENOMIC DNA]</scope>
    <source>
        <strain evidence="2 3">TVC</strain>
    </source>
</reference>
<evidence type="ECO:0000259" key="1">
    <source>
        <dbReference type="PROSITE" id="PS50983"/>
    </source>
</evidence>
<name>A0A2J7TD38_METSI</name>
<comment type="caution">
    <text evidence="2">The sequence shown here is derived from an EMBL/GenBank/DDBJ whole genome shotgun (WGS) entry which is preliminary data.</text>
</comment>
<dbReference type="EMBL" id="PDZR01000026">
    <property type="protein sequence ID" value="PNG24681.1"/>
    <property type="molecule type" value="Genomic_DNA"/>
</dbReference>
<dbReference type="PANTHER" id="PTHR30535">
    <property type="entry name" value="VITAMIN B12-BINDING PROTEIN"/>
    <property type="match status" value="1"/>
</dbReference>
<protein>
    <submittedName>
        <fullName evidence="2">Hemin ABC transporter substrate-binding protein</fullName>
    </submittedName>
</protein>
<feature type="domain" description="Fe/B12 periplasmic-binding" evidence="1">
    <location>
        <begin position="42"/>
        <end position="301"/>
    </location>
</feature>
<proteinExistence type="predicted"/>
<dbReference type="InterPro" id="IPR050902">
    <property type="entry name" value="ABC_Transporter_SBP"/>
</dbReference>
<accession>A0A2J7TD38</accession>
<dbReference type="Proteomes" id="UP000236286">
    <property type="component" value="Unassembled WGS sequence"/>
</dbReference>
<sequence>MSAIVKSCPDLKQPSTFMRLAAIVLAFAFLTANTAAWAEASRIVALGGSITEILYALGAQDKIVGVDSTSLAPPSALHDKPSIGYVRAISAEGVLSLRPTLVLAIEGAGPPAALELIRTAGAPLDIVPDAPTPEGVRRKIEILGETVGAKDAAAKLNREVGAGFAALDALRARIIKPVRALFVLSFANGRTLVGGRNTSAASMLALAGAVNAAEDVDGYKPMTDEAIASAAPDVVLMMKNGDHRIDAETVFASPAFALTPAAKTRALVALDGLFLLGFGPRTPDAARALIEAFYPSLATAAP</sequence>
<dbReference type="Pfam" id="PF01497">
    <property type="entry name" value="Peripla_BP_2"/>
    <property type="match status" value="1"/>
</dbReference>
<dbReference type="AlphaFoldDB" id="A0A2J7TD38"/>
<gene>
    <name evidence="2" type="ORF">CR492_17305</name>
</gene>
<dbReference type="SUPFAM" id="SSF53807">
    <property type="entry name" value="Helical backbone' metal receptor"/>
    <property type="match status" value="1"/>
</dbReference>
<evidence type="ECO:0000313" key="2">
    <source>
        <dbReference type="EMBL" id="PNG24681.1"/>
    </source>
</evidence>
<organism evidence="2 3">
    <name type="scientific">Methylocella silvestris</name>
    <dbReference type="NCBI Taxonomy" id="199596"/>
    <lineage>
        <taxon>Bacteria</taxon>
        <taxon>Pseudomonadati</taxon>
        <taxon>Pseudomonadota</taxon>
        <taxon>Alphaproteobacteria</taxon>
        <taxon>Hyphomicrobiales</taxon>
        <taxon>Beijerinckiaceae</taxon>
        <taxon>Methylocella</taxon>
    </lineage>
</organism>